<dbReference type="Proteomes" id="UP001359485">
    <property type="component" value="Unassembled WGS sequence"/>
</dbReference>
<evidence type="ECO:0000313" key="1">
    <source>
        <dbReference type="EMBL" id="KAK6635446.1"/>
    </source>
</evidence>
<sequence length="75" mass="8385">MSARISHPTMEVRPTVCPPLLGSHPRRMAHTAETVQKGVFATILPGRRAKACSGPTSPWDTRYPARLRDEIHLRI</sequence>
<evidence type="ECO:0000313" key="2">
    <source>
        <dbReference type="Proteomes" id="UP001359485"/>
    </source>
</evidence>
<comment type="caution">
    <text evidence="1">The sequence shown here is derived from an EMBL/GenBank/DDBJ whole genome shotgun (WGS) entry which is preliminary data.</text>
</comment>
<reference evidence="1 2" key="1">
    <citation type="submission" date="2023-09" db="EMBL/GenBank/DDBJ databases">
        <title>Genomes of two closely related lineages of the louse Polyplax serrata with different host specificities.</title>
        <authorList>
            <person name="Martinu J."/>
            <person name="Tarabai H."/>
            <person name="Stefka J."/>
            <person name="Hypsa V."/>
        </authorList>
    </citation>
    <scope>NUCLEOTIDE SEQUENCE [LARGE SCALE GENOMIC DNA]</scope>
    <source>
        <strain evidence="1">98ZLc_SE</strain>
    </source>
</reference>
<accession>A0ABR1B8C8</accession>
<name>A0ABR1B8C8_POLSC</name>
<keyword evidence="2" id="KW-1185">Reference proteome</keyword>
<proteinExistence type="predicted"/>
<dbReference type="EMBL" id="JAWJWF010000003">
    <property type="protein sequence ID" value="KAK6635446.1"/>
    <property type="molecule type" value="Genomic_DNA"/>
</dbReference>
<organism evidence="1 2">
    <name type="scientific">Polyplax serrata</name>
    <name type="common">Common mouse louse</name>
    <dbReference type="NCBI Taxonomy" id="468196"/>
    <lineage>
        <taxon>Eukaryota</taxon>
        <taxon>Metazoa</taxon>
        <taxon>Ecdysozoa</taxon>
        <taxon>Arthropoda</taxon>
        <taxon>Hexapoda</taxon>
        <taxon>Insecta</taxon>
        <taxon>Pterygota</taxon>
        <taxon>Neoptera</taxon>
        <taxon>Paraneoptera</taxon>
        <taxon>Psocodea</taxon>
        <taxon>Troctomorpha</taxon>
        <taxon>Phthiraptera</taxon>
        <taxon>Anoplura</taxon>
        <taxon>Polyplacidae</taxon>
        <taxon>Polyplax</taxon>
    </lineage>
</organism>
<gene>
    <name evidence="1" type="ORF">RUM44_000697</name>
</gene>
<protein>
    <submittedName>
        <fullName evidence="1">Uncharacterized protein</fullName>
    </submittedName>
</protein>